<accession>A0ABV2BTJ2</accession>
<dbReference type="EMBL" id="JBEVCJ010000008">
    <property type="protein sequence ID" value="MET1255260.1"/>
    <property type="molecule type" value="Genomic_DNA"/>
</dbReference>
<organism evidence="1 2">
    <name type="scientific">Aliikangiella maris</name>
    <dbReference type="NCBI Taxonomy" id="3162458"/>
    <lineage>
        <taxon>Bacteria</taxon>
        <taxon>Pseudomonadati</taxon>
        <taxon>Pseudomonadota</taxon>
        <taxon>Gammaproteobacteria</taxon>
        <taxon>Oceanospirillales</taxon>
        <taxon>Pleioneaceae</taxon>
        <taxon>Aliikangiella</taxon>
    </lineage>
</organism>
<name>A0ABV2BTJ2_9GAMM</name>
<evidence type="ECO:0000313" key="2">
    <source>
        <dbReference type="Proteomes" id="UP001548189"/>
    </source>
</evidence>
<reference evidence="1 2" key="1">
    <citation type="submission" date="2024-06" db="EMBL/GenBank/DDBJ databases">
        <authorList>
            <person name="Li F."/>
        </authorList>
    </citation>
    <scope>NUCLEOTIDE SEQUENCE [LARGE SCALE GENOMIC DNA]</scope>
    <source>
        <strain evidence="1 2">GXAS 311</strain>
    </source>
</reference>
<protein>
    <submittedName>
        <fullName evidence="1">Uncharacterized protein</fullName>
    </submittedName>
</protein>
<dbReference type="Proteomes" id="UP001548189">
    <property type="component" value="Unassembled WGS sequence"/>
</dbReference>
<evidence type="ECO:0000313" key="1">
    <source>
        <dbReference type="EMBL" id="MET1255260.1"/>
    </source>
</evidence>
<proteinExistence type="predicted"/>
<comment type="caution">
    <text evidence="1">The sequence shown here is derived from an EMBL/GenBank/DDBJ whole genome shotgun (WGS) entry which is preliminary data.</text>
</comment>
<gene>
    <name evidence="1" type="ORF">ABVT43_09005</name>
</gene>
<sequence length="105" mass="12697">MNYHQKYRKKWSHVEFETRALPEINGVTPLISMPLWYWKNLDNHVKSSAATVTSITEFCLEHAQMKRKEENCGFSEIFYEGFLYYIYNGYCRRLQDEKGIANRFW</sequence>
<keyword evidence="2" id="KW-1185">Reference proteome</keyword>